<comment type="caution">
    <text evidence="1">The sequence shown here is derived from an EMBL/GenBank/DDBJ whole genome shotgun (WGS) entry which is preliminary data.</text>
</comment>
<protein>
    <submittedName>
        <fullName evidence="1">Uncharacterized protein</fullName>
    </submittedName>
</protein>
<accession>A0ABW6CH44</accession>
<dbReference type="Proteomes" id="UP001598130">
    <property type="component" value="Unassembled WGS sequence"/>
</dbReference>
<sequence>MTLPTSERIAAMSFRQVFDAERLKRDAERRARADAERARQEADEARSIELYEILAADPEFLAEKKLVLERSRYTVGLEHADFRLRAYFEDAQINVTAADKRSATTTAAPTKQQFVDSVEQALDVLAQYLADETA</sequence>
<gene>
    <name evidence="1" type="ORF">OCL97_00240</name>
</gene>
<dbReference type="RefSeq" id="WP_377366577.1">
    <property type="nucleotide sequence ID" value="NZ_JAOTJD010000001.1"/>
</dbReference>
<proteinExistence type="predicted"/>
<keyword evidence="2" id="KW-1185">Reference proteome</keyword>
<organism evidence="1 2">
    <name type="scientific">Phenylobacterium ferrooxidans</name>
    <dbReference type="NCBI Taxonomy" id="2982689"/>
    <lineage>
        <taxon>Bacteria</taxon>
        <taxon>Pseudomonadati</taxon>
        <taxon>Pseudomonadota</taxon>
        <taxon>Alphaproteobacteria</taxon>
        <taxon>Caulobacterales</taxon>
        <taxon>Caulobacteraceae</taxon>
        <taxon>Phenylobacterium</taxon>
    </lineage>
</organism>
<evidence type="ECO:0000313" key="2">
    <source>
        <dbReference type="Proteomes" id="UP001598130"/>
    </source>
</evidence>
<reference evidence="1 2" key="1">
    <citation type="submission" date="2022-09" db="EMBL/GenBank/DDBJ databases">
        <title>New species of Phenylobacterium.</title>
        <authorList>
            <person name="Mieszkin S."/>
        </authorList>
    </citation>
    <scope>NUCLEOTIDE SEQUENCE [LARGE SCALE GENOMIC DNA]</scope>
    <source>
        <strain evidence="1 2">HK31-G</strain>
    </source>
</reference>
<name>A0ABW6CH44_9CAUL</name>
<evidence type="ECO:0000313" key="1">
    <source>
        <dbReference type="EMBL" id="MFD3262389.1"/>
    </source>
</evidence>
<dbReference type="EMBL" id="JAOTJD010000001">
    <property type="protein sequence ID" value="MFD3262389.1"/>
    <property type="molecule type" value="Genomic_DNA"/>
</dbReference>